<feature type="region of interest" description="Disordered" evidence="3">
    <location>
        <begin position="57"/>
        <end position="123"/>
    </location>
</feature>
<keyword evidence="2" id="KW-0067">ATP-binding</keyword>
<dbReference type="Gene3D" id="3.40.50.300">
    <property type="entry name" value="P-loop containing nucleotide triphosphate hydrolases"/>
    <property type="match status" value="1"/>
</dbReference>
<name>A0ABQ1KFG0_9RHOB</name>
<dbReference type="EMBL" id="BMFC01000001">
    <property type="protein sequence ID" value="GGB94103.1"/>
    <property type="molecule type" value="Genomic_DNA"/>
</dbReference>
<feature type="compositionally biased region" description="Low complexity" evidence="3">
    <location>
        <begin position="20"/>
        <end position="31"/>
    </location>
</feature>
<feature type="domain" description="CobQ/CobB/MinD/ParA nucleotide binding" evidence="4">
    <location>
        <begin position="200"/>
        <end position="377"/>
    </location>
</feature>
<keyword evidence="6" id="KW-1185">Reference proteome</keyword>
<feature type="region of interest" description="Disordered" evidence="3">
    <location>
        <begin position="1"/>
        <end position="31"/>
    </location>
</feature>
<proteinExistence type="predicted"/>
<organism evidence="5 6">
    <name type="scientific">Marivita lacus</name>
    <dbReference type="NCBI Taxonomy" id="1323742"/>
    <lineage>
        <taxon>Bacteria</taxon>
        <taxon>Pseudomonadati</taxon>
        <taxon>Pseudomonadota</taxon>
        <taxon>Alphaproteobacteria</taxon>
        <taxon>Rhodobacterales</taxon>
        <taxon>Roseobacteraceae</taxon>
        <taxon>Marivita</taxon>
    </lineage>
</organism>
<dbReference type="CDD" id="cd05387">
    <property type="entry name" value="BY-kinase"/>
    <property type="match status" value="1"/>
</dbReference>
<evidence type="ECO:0000259" key="4">
    <source>
        <dbReference type="Pfam" id="PF01656"/>
    </source>
</evidence>
<gene>
    <name evidence="5" type="ORF">GCM10011363_08400</name>
</gene>
<dbReference type="InterPro" id="IPR050445">
    <property type="entry name" value="Bact_polysacc_biosynth/exp"/>
</dbReference>
<dbReference type="SUPFAM" id="SSF52540">
    <property type="entry name" value="P-loop containing nucleoside triphosphate hydrolases"/>
    <property type="match status" value="1"/>
</dbReference>
<dbReference type="PANTHER" id="PTHR32309">
    <property type="entry name" value="TYROSINE-PROTEIN KINASE"/>
    <property type="match status" value="1"/>
</dbReference>
<accession>A0ABQ1KFG0</accession>
<dbReference type="InterPro" id="IPR005702">
    <property type="entry name" value="Wzc-like_C"/>
</dbReference>
<dbReference type="Proteomes" id="UP000645462">
    <property type="component" value="Unassembled WGS sequence"/>
</dbReference>
<dbReference type="PANTHER" id="PTHR32309:SF13">
    <property type="entry name" value="FERRIC ENTEROBACTIN TRANSPORT PROTEIN FEPE"/>
    <property type="match status" value="1"/>
</dbReference>
<evidence type="ECO:0000313" key="5">
    <source>
        <dbReference type="EMBL" id="GGB94103.1"/>
    </source>
</evidence>
<evidence type="ECO:0000256" key="2">
    <source>
        <dbReference type="ARBA" id="ARBA00022840"/>
    </source>
</evidence>
<evidence type="ECO:0000256" key="3">
    <source>
        <dbReference type="SAM" id="MobiDB-lite"/>
    </source>
</evidence>
<dbReference type="InterPro" id="IPR002586">
    <property type="entry name" value="CobQ/CobB/MinD/ParA_Nub-bd_dom"/>
</dbReference>
<dbReference type="RefSeq" id="WP_188480683.1">
    <property type="nucleotide sequence ID" value="NZ_BMFC01000001.1"/>
</dbReference>
<keyword evidence="1" id="KW-0547">Nucleotide-binding</keyword>
<dbReference type="InterPro" id="IPR027417">
    <property type="entry name" value="P-loop_NTPase"/>
</dbReference>
<protein>
    <recommendedName>
        <fullName evidence="4">CobQ/CobB/MinD/ParA nucleotide binding domain-containing protein</fullName>
    </recommendedName>
</protein>
<evidence type="ECO:0000256" key="1">
    <source>
        <dbReference type="ARBA" id="ARBA00022741"/>
    </source>
</evidence>
<comment type="caution">
    <text evidence="5">The sequence shown here is derived from an EMBL/GenBank/DDBJ whole genome shotgun (WGS) entry which is preliminary data.</text>
</comment>
<feature type="compositionally biased region" description="Basic and acidic residues" evidence="3">
    <location>
        <begin position="57"/>
        <end position="117"/>
    </location>
</feature>
<sequence length="387" mass="42736">MTEQPKFQRRKRRVAEDAVAQTQRATTATPDQTIADLEALIAEKEALLQRKAELEAERMRQAAREAKRARAAKAAEEQAHQARLAREAELEARQRARKAEEDAQRKRDEDAHAEQAKRAQSVKPKAPLVLARAPDPKPQSAAVFDPEASWKSIDRFPLDAQRLAERNVITALRTDPSHTRFDILRTRMLQALSENGWTRVAITSPTKDCGKTFTAANLAISLSRQENCRTVLLDLDMRSPSLHKVFGVSDTGSIGDMLRGDIAPDAHLQGFAPNSIAAGSHVAIGFNGIVEPYAAELLQDPSTQAVFDEIETQFQPNVMLFDLPPALLNDDVIAMRPHIDALLIVAAGGLTKANDIKETERRIGENIPLLGVVLNKSEHIEAGDYSY</sequence>
<dbReference type="Pfam" id="PF01656">
    <property type="entry name" value="CbiA"/>
    <property type="match status" value="1"/>
</dbReference>
<reference evidence="6" key="1">
    <citation type="journal article" date="2019" name="Int. J. Syst. Evol. Microbiol.">
        <title>The Global Catalogue of Microorganisms (GCM) 10K type strain sequencing project: providing services to taxonomists for standard genome sequencing and annotation.</title>
        <authorList>
            <consortium name="The Broad Institute Genomics Platform"/>
            <consortium name="The Broad Institute Genome Sequencing Center for Infectious Disease"/>
            <person name="Wu L."/>
            <person name="Ma J."/>
        </authorList>
    </citation>
    <scope>NUCLEOTIDE SEQUENCE [LARGE SCALE GENOMIC DNA]</scope>
    <source>
        <strain evidence="6">CGMCC 1.12478</strain>
    </source>
</reference>
<evidence type="ECO:0000313" key="6">
    <source>
        <dbReference type="Proteomes" id="UP000645462"/>
    </source>
</evidence>